<gene>
    <name evidence="2" type="ORF">GGR36_001645</name>
</gene>
<dbReference type="AlphaFoldDB" id="A0A840BPI0"/>
<reference evidence="2 3" key="1">
    <citation type="submission" date="2020-08" db="EMBL/GenBank/DDBJ databases">
        <title>Genomic Encyclopedia of Type Strains, Phase IV (KMG-IV): sequencing the most valuable type-strain genomes for metagenomic binning, comparative biology and taxonomic classification.</title>
        <authorList>
            <person name="Goeker M."/>
        </authorList>
    </citation>
    <scope>NUCLEOTIDE SEQUENCE [LARGE SCALE GENOMIC DNA]</scope>
    <source>
        <strain evidence="2 3">DSM 106739</strain>
    </source>
</reference>
<evidence type="ECO:0000313" key="3">
    <source>
        <dbReference type="Proteomes" id="UP000561045"/>
    </source>
</evidence>
<comment type="caution">
    <text evidence="2">The sequence shown here is derived from an EMBL/GenBank/DDBJ whole genome shotgun (WGS) entry which is preliminary data.</text>
</comment>
<feature type="compositionally biased region" description="Gly residues" evidence="1">
    <location>
        <begin position="399"/>
        <end position="409"/>
    </location>
</feature>
<keyword evidence="3" id="KW-1185">Reference proteome</keyword>
<evidence type="ECO:0000313" key="2">
    <source>
        <dbReference type="EMBL" id="MBB4012337.1"/>
    </source>
</evidence>
<evidence type="ECO:0000256" key="1">
    <source>
        <dbReference type="SAM" id="MobiDB-lite"/>
    </source>
</evidence>
<feature type="region of interest" description="Disordered" evidence="1">
    <location>
        <begin position="396"/>
        <end position="415"/>
    </location>
</feature>
<dbReference type="Proteomes" id="UP000561045">
    <property type="component" value="Unassembled WGS sequence"/>
</dbReference>
<dbReference type="InterPro" id="IPR017467">
    <property type="entry name" value="CHP03016_PEP-CTERM"/>
</dbReference>
<organism evidence="2 3">
    <name type="scientific">Niveibacterium umoris</name>
    <dbReference type="NCBI Taxonomy" id="1193620"/>
    <lineage>
        <taxon>Bacteria</taxon>
        <taxon>Pseudomonadati</taxon>
        <taxon>Pseudomonadota</taxon>
        <taxon>Betaproteobacteria</taxon>
        <taxon>Rhodocyclales</taxon>
        <taxon>Rhodocyclaceae</taxon>
        <taxon>Niveibacterium</taxon>
    </lineage>
</organism>
<proteinExistence type="predicted"/>
<dbReference type="NCBIfam" id="TIGR03016">
    <property type="entry name" value="pepcterm_hypo_1"/>
    <property type="match status" value="1"/>
</dbReference>
<protein>
    <submittedName>
        <fullName evidence="2">Uncharacterized protein (PEP-CTERM system associated)</fullName>
    </submittedName>
</protein>
<sequence length="463" mass="49776">MRLTNDGLRVSDWSARVEPGVSLSGRSGATYGSLRASVSANAYAKEDSLNRTNLNLLGAGTFDIYEKKLLIDASASVSQERLSSLGAPVSGVAYDPNNTTELRLLSLSPYARWQWRNNVVGELRYRATWSDSSSGVLSNGLRQDVTFSVGNGAAPNPFGWLLSGSDAHNHYSGANDTNLSNARLYGIYAIDSTFKLRADVGYERNDFGSAYTQEQHIYGVGFDWTPSSVTHVAGMTEQRFFGTGYNYEASWRGPRSAINVTFSRDVTTSSSTLGGAQLIGLLLSFADSYSKTISDPSERLRRAAEVWIQRGLPAEIGASTTYVTESYYLEKRAQASFALIGVRDSAGLSVNYSKRHRLVDPNLLAPGDELGQFDNVEDIGATLVISHRLTPVSSLSATLGGGRSNGQGLSGSVSSTRRRDASLVASTSFSASTVGSLSYRHQASSGVSEYDENSIAATLGVRF</sequence>
<accession>A0A840BPI0</accession>
<name>A0A840BPI0_9RHOO</name>
<dbReference type="EMBL" id="JACIET010000001">
    <property type="protein sequence ID" value="MBB4012337.1"/>
    <property type="molecule type" value="Genomic_DNA"/>
</dbReference>